<keyword evidence="4" id="KW-1185">Reference proteome</keyword>
<reference evidence="3 4" key="1">
    <citation type="submission" date="2019-03" db="EMBL/GenBank/DDBJ databases">
        <title>Genomic Encyclopedia of Archaeal and Bacterial Type Strains, Phase II (KMG-II): from individual species to whole genera.</title>
        <authorList>
            <person name="Goeker M."/>
        </authorList>
    </citation>
    <scope>NUCLEOTIDE SEQUENCE [LARGE SCALE GENOMIC DNA]</scope>
    <source>
        <strain evidence="3 4">DSM 29467</strain>
    </source>
</reference>
<feature type="transmembrane region" description="Helical" evidence="1">
    <location>
        <begin position="389"/>
        <end position="412"/>
    </location>
</feature>
<comment type="caution">
    <text evidence="3">The sequence shown here is derived from an EMBL/GenBank/DDBJ whole genome shotgun (WGS) entry which is preliminary data.</text>
</comment>
<dbReference type="PANTHER" id="PTHR12126">
    <property type="entry name" value="NADH-UBIQUINONE OXIDOREDUCTASE 39 KDA SUBUNIT-RELATED"/>
    <property type="match status" value="1"/>
</dbReference>
<keyword evidence="1" id="KW-1133">Transmembrane helix</keyword>
<dbReference type="SUPFAM" id="SSF51735">
    <property type="entry name" value="NAD(P)-binding Rossmann-fold domains"/>
    <property type="match status" value="1"/>
</dbReference>
<protein>
    <submittedName>
        <fullName evidence="3">Uncharacterized protein YbjT (DUF2867 family)</fullName>
    </submittedName>
</protein>
<dbReference type="OrthoDB" id="5377001at2"/>
<dbReference type="GO" id="GO:0044877">
    <property type="term" value="F:protein-containing complex binding"/>
    <property type="evidence" value="ECO:0007669"/>
    <property type="project" value="TreeGrafter"/>
</dbReference>
<organism evidence="3 4">
    <name type="scientific">Litoreibacter halocynthiae</name>
    <dbReference type="NCBI Taxonomy" id="1242689"/>
    <lineage>
        <taxon>Bacteria</taxon>
        <taxon>Pseudomonadati</taxon>
        <taxon>Pseudomonadota</taxon>
        <taxon>Alphaproteobacteria</taxon>
        <taxon>Rhodobacterales</taxon>
        <taxon>Roseobacteraceae</taxon>
        <taxon>Litoreibacter</taxon>
    </lineage>
</organism>
<dbReference type="InterPro" id="IPR025695">
    <property type="entry name" value="DoxX-like"/>
</dbReference>
<feature type="domain" description="RmlD-like substrate binding" evidence="2">
    <location>
        <begin position="10"/>
        <end position="206"/>
    </location>
</feature>
<dbReference type="Gene3D" id="3.40.50.720">
    <property type="entry name" value="NAD(P)-binding Rossmann-like Domain"/>
    <property type="match status" value="1"/>
</dbReference>
<gene>
    <name evidence="3" type="ORF">BDE40_2758</name>
</gene>
<dbReference type="EMBL" id="SOBH01000003">
    <property type="protein sequence ID" value="TDT73979.1"/>
    <property type="molecule type" value="Genomic_DNA"/>
</dbReference>
<dbReference type="InterPro" id="IPR051207">
    <property type="entry name" value="ComplexI_NDUFA9_subunit"/>
</dbReference>
<proteinExistence type="predicted"/>
<sequence>MTAEPTTKQNVLVLGAYGLIGSAIARHLDSAGHSVSGLGRTRATALKVLPNISWIIEDTRNLTTQQAWASILSDVSIVVNCTGALQNGPQDDLEAVHHHAVTALATDCTKRDVQLIQISAVGAELDAPSSFMASKARGDAAIKASGCRSQIFRPGLVLSETAYGGTAMLRMLAAVPLVQPLAFAETQIQTVSTADIAAAVLAAVKGDVPDGFEGDLVEPEPHTLAEVVHQLRHWLGFSDAASQFHPPRVVIKTATAIADGLSLLGWRSPLRSNAVSVLEGGITGDPAPWRALNLTPVAPLTETLGTMTARAEDRLAARISLVTPVLVATLALFWLVSGVVGLFQANNAARVLQDVGWPYLMAVTSVVFWAFVDIALGAAIMIRRHAAKACWAMIAVSAIYLVASTVITPHLWADPLGPLVKIFPAMALALVTRISLESR</sequence>
<dbReference type="AlphaFoldDB" id="A0A4R7LFN3"/>
<keyword evidence="1" id="KW-0812">Transmembrane</keyword>
<dbReference type="PANTHER" id="PTHR12126:SF11">
    <property type="entry name" value="NADH DEHYDROGENASE [UBIQUINONE] 1 ALPHA SUBCOMPLEX SUBUNIT 9, MITOCHONDRIAL"/>
    <property type="match status" value="1"/>
</dbReference>
<evidence type="ECO:0000256" key="1">
    <source>
        <dbReference type="SAM" id="Phobius"/>
    </source>
</evidence>
<dbReference type="InterPro" id="IPR036291">
    <property type="entry name" value="NAD(P)-bd_dom_sf"/>
</dbReference>
<dbReference type="Proteomes" id="UP000294563">
    <property type="component" value="Unassembled WGS sequence"/>
</dbReference>
<dbReference type="Pfam" id="PF13781">
    <property type="entry name" value="DoxX_3"/>
    <property type="match status" value="1"/>
</dbReference>
<evidence type="ECO:0000313" key="4">
    <source>
        <dbReference type="Proteomes" id="UP000294563"/>
    </source>
</evidence>
<accession>A0A4R7LFN3</accession>
<evidence type="ECO:0000313" key="3">
    <source>
        <dbReference type="EMBL" id="TDT73979.1"/>
    </source>
</evidence>
<dbReference type="InterPro" id="IPR029903">
    <property type="entry name" value="RmlD-like-bd"/>
</dbReference>
<name>A0A4R7LFN3_9RHOB</name>
<dbReference type="RefSeq" id="WP_134015359.1">
    <property type="nucleotide sequence ID" value="NZ_SOBH01000003.1"/>
</dbReference>
<keyword evidence="1" id="KW-0472">Membrane</keyword>
<feature type="transmembrane region" description="Helical" evidence="1">
    <location>
        <begin position="356"/>
        <end position="382"/>
    </location>
</feature>
<feature type="transmembrane region" description="Helical" evidence="1">
    <location>
        <begin position="315"/>
        <end position="336"/>
    </location>
</feature>
<evidence type="ECO:0000259" key="2">
    <source>
        <dbReference type="Pfam" id="PF04321"/>
    </source>
</evidence>
<dbReference type="Pfam" id="PF04321">
    <property type="entry name" value="RmlD_sub_bind"/>
    <property type="match status" value="1"/>
</dbReference>